<dbReference type="InterPro" id="IPR000014">
    <property type="entry name" value="PAS"/>
</dbReference>
<dbReference type="Proteomes" id="UP001166093">
    <property type="component" value="Unassembled WGS sequence"/>
</dbReference>
<proteinExistence type="predicted"/>
<feature type="compositionally biased region" description="Basic and acidic residues" evidence="6">
    <location>
        <begin position="1019"/>
        <end position="1031"/>
    </location>
</feature>
<feature type="compositionally biased region" description="Basic and acidic residues" evidence="6">
    <location>
        <begin position="861"/>
        <end position="879"/>
    </location>
</feature>
<feature type="non-terminal residue" evidence="9">
    <location>
        <position position="1092"/>
    </location>
</feature>
<dbReference type="PROSITE" id="PS50888">
    <property type="entry name" value="BHLH"/>
    <property type="match status" value="1"/>
</dbReference>
<keyword evidence="5" id="KW-0539">Nucleus</keyword>
<feature type="compositionally biased region" description="Polar residues" evidence="6">
    <location>
        <begin position="721"/>
        <end position="748"/>
    </location>
</feature>
<reference evidence="9" key="1">
    <citation type="journal article" date="2021" name="Cell">
        <title>Tracing the genetic footprints of vertebrate landing in non-teleost ray-finned fishes.</title>
        <authorList>
            <person name="Bi X."/>
            <person name="Wang K."/>
            <person name="Yang L."/>
            <person name="Pan H."/>
            <person name="Jiang H."/>
            <person name="Wei Q."/>
            <person name="Fang M."/>
            <person name="Yu H."/>
            <person name="Zhu C."/>
            <person name="Cai Y."/>
            <person name="He Y."/>
            <person name="Gan X."/>
            <person name="Zeng H."/>
            <person name="Yu D."/>
            <person name="Zhu Y."/>
            <person name="Jiang H."/>
            <person name="Qiu Q."/>
            <person name="Yang H."/>
            <person name="Zhang Y.E."/>
            <person name="Wang W."/>
            <person name="Zhu M."/>
            <person name="He S."/>
            <person name="Zhang G."/>
        </authorList>
    </citation>
    <scope>NUCLEOTIDE SEQUENCE</scope>
    <source>
        <strain evidence="9">Pddl_001</strain>
    </source>
</reference>
<feature type="compositionally biased region" description="Basic residues" evidence="6">
    <location>
        <begin position="912"/>
        <end position="922"/>
    </location>
</feature>
<dbReference type="Gene3D" id="3.30.450.20">
    <property type="entry name" value="PAS domain"/>
    <property type="match status" value="2"/>
</dbReference>
<dbReference type="Pfam" id="PF23183">
    <property type="entry name" value="bHLH_NPAS4"/>
    <property type="match status" value="1"/>
</dbReference>
<gene>
    <name evidence="9" type="primary">Npas4</name>
    <name evidence="9" type="ORF">GTO93_0009465</name>
</gene>
<evidence type="ECO:0000313" key="10">
    <source>
        <dbReference type="Proteomes" id="UP001166093"/>
    </source>
</evidence>
<comment type="caution">
    <text evidence="9">The sequence shown here is derived from an EMBL/GenBank/DDBJ whole genome shotgun (WGS) entry which is preliminary data.</text>
</comment>
<dbReference type="InterPro" id="IPR056192">
    <property type="entry name" value="bHLH_NPAS4"/>
</dbReference>
<sequence>MYRSTKGASKARRDHINTEIRNMRALLPISEDEKEHLSYLHTMSVACIYIRKSLFCQELCKDVEETSCLPYEDFLQALPGFIVAVSSEGKLIYISENVTDYLGYSMVDLFQGNGFYHMIESSDLDIAKAHLQSNSSSETERSFVCRMHTSKSFRLRHGSSCAVLVRGRFHAFPGTPASSSSSGAVFVAVCTPTVNRLQGSETHSYVQRFQSQHQPDMIFTDAPDNIFYHLGYSTEEMTGRSWYSLLHPDDLGFASAKHKLLLKGHEGRCHVEMVVRLQCKDLSWTCVYIQAQLDSARQSVTCINYIISETEAALLRQQIDCQGSGVLCQKSVNEYQSNAPVPRANQSHKERPAKSLKRQLDNDILVEEPRNKASRIAEPSIYTYCISLKCLSCVNSSPAVPYCTPSTPPYSPQSDCSSFLQEDSRSPSFSNGYFFGNTYGIADELLPLTRSSPSYYPGEVSLVPNHAVALEPLPEIVDSAFSLGSFSGSQVIAEELSPSCYDFSSCTNDVQLVPDCMTMEHMSGGVADCSFHLDSFSTSEDLQGNLDSYMPDQSSAEASLVPGSMMTPVPSPTAQNSFQYSETEKTEISILARQISSLATSFDAYQSIDQVLNIPCDFTNVQEPQRDQQQLCSWTDSVMLEPESVLNDGVFDSILKDLATVSAKESNRCSPFASCADPELNPTSAVSYSMESNQLLLDTNTVEPADLLFTMASKVKRIHINNKTGKSKQATPGKLNTNLKKGPSLTQESEAESDDSLTGDSEEEMEQNFQLISKKEHIKAPEWESDSNGEADSVEDEDDKQSLNSEDSDEEESCDEQAGSGGNDRVDEEDNKNNVESEDVSEVDDSNSESDVSDDTPGFSDSKRTDGSNQTHEDIKKELSTMSFEELMKLQNKVGTKVYNEVVYGAKNKPVAGKKKIKRQNKNRPMEVSAKKPVPFLRNVVPVKKRTSRDPRFDDLSGEYKPDIFYKTYGFLDDIKRKEKEVVQKKLKQAKVPEQKEQLQHLLQRMINQEKAQKSMQNQREKELEFKRQQRELVKQGQKPFFLKKSDKRKLELAEKYSELKKSDKLENFLSKKRKRNATKDRRKLPFQKSAY</sequence>
<evidence type="ECO:0000256" key="6">
    <source>
        <dbReference type="SAM" id="MobiDB-lite"/>
    </source>
</evidence>
<evidence type="ECO:0000256" key="5">
    <source>
        <dbReference type="ARBA" id="ARBA00023242"/>
    </source>
</evidence>
<dbReference type="CDD" id="cd00130">
    <property type="entry name" value="PAS"/>
    <property type="match status" value="2"/>
</dbReference>
<feature type="compositionally biased region" description="Acidic residues" evidence="6">
    <location>
        <begin position="806"/>
        <end position="815"/>
    </location>
</feature>
<evidence type="ECO:0000259" key="7">
    <source>
        <dbReference type="PROSITE" id="PS50112"/>
    </source>
</evidence>
<feature type="compositionally biased region" description="Acidic residues" evidence="6">
    <location>
        <begin position="783"/>
        <end position="799"/>
    </location>
</feature>
<feature type="domain" description="PAS" evidence="7">
    <location>
        <begin position="230"/>
        <end position="265"/>
    </location>
</feature>
<evidence type="ECO:0000259" key="8">
    <source>
        <dbReference type="PROSITE" id="PS50888"/>
    </source>
</evidence>
<feature type="region of interest" description="Disordered" evidence="6">
    <location>
        <begin position="720"/>
        <end position="880"/>
    </location>
</feature>
<dbReference type="InterPro" id="IPR009292">
    <property type="entry name" value="RRP36"/>
</dbReference>
<feature type="region of interest" description="Disordered" evidence="6">
    <location>
        <begin position="1006"/>
        <end position="1031"/>
    </location>
</feature>
<comment type="subcellular location">
    <subcellularLocation>
        <location evidence="1">Nucleus</location>
    </subcellularLocation>
</comment>
<keyword evidence="2" id="KW-0805">Transcription regulation</keyword>
<feature type="compositionally biased region" description="Acidic residues" evidence="6">
    <location>
        <begin position="826"/>
        <end position="854"/>
    </location>
</feature>
<keyword evidence="3" id="KW-0238">DNA-binding</keyword>
<dbReference type="Pfam" id="PF14598">
    <property type="entry name" value="PAS_11"/>
    <property type="match status" value="1"/>
</dbReference>
<feature type="domain" description="PAS" evidence="7">
    <location>
        <begin position="71"/>
        <end position="138"/>
    </location>
</feature>
<evidence type="ECO:0000256" key="1">
    <source>
        <dbReference type="ARBA" id="ARBA00004123"/>
    </source>
</evidence>
<feature type="compositionally biased region" description="Basic and acidic residues" evidence="6">
    <location>
        <begin position="773"/>
        <end position="782"/>
    </location>
</feature>
<keyword evidence="10" id="KW-1185">Reference proteome</keyword>
<dbReference type="PANTHER" id="PTHR23043">
    <property type="entry name" value="HYPOXIA-INDUCIBLE FACTOR 1 ALPHA"/>
    <property type="match status" value="1"/>
</dbReference>
<dbReference type="CDD" id="cd19697">
    <property type="entry name" value="bHLH-PAS_NPAS4_PASD10"/>
    <property type="match status" value="1"/>
</dbReference>
<feature type="compositionally biased region" description="Basic and acidic residues" evidence="6">
    <location>
        <begin position="347"/>
        <end position="358"/>
    </location>
</feature>
<evidence type="ECO:0000313" key="9">
    <source>
        <dbReference type="EMBL" id="MBN3275923.1"/>
    </source>
</evidence>
<evidence type="ECO:0000256" key="3">
    <source>
        <dbReference type="ARBA" id="ARBA00023125"/>
    </source>
</evidence>
<name>A0ABS2XPG3_POLSP</name>
<feature type="compositionally biased region" description="Acidic residues" evidence="6">
    <location>
        <begin position="749"/>
        <end position="766"/>
    </location>
</feature>
<dbReference type="SMART" id="SM00091">
    <property type="entry name" value="PAS"/>
    <property type="match status" value="2"/>
</dbReference>
<dbReference type="Pfam" id="PF06102">
    <property type="entry name" value="RRP36"/>
    <property type="match status" value="1"/>
</dbReference>
<feature type="domain" description="BHLH" evidence="8">
    <location>
        <begin position="1"/>
        <end position="53"/>
    </location>
</feature>
<dbReference type="PANTHER" id="PTHR23043:SF37">
    <property type="entry name" value="NPAS4 PROTEIN"/>
    <property type="match status" value="1"/>
</dbReference>
<feature type="compositionally biased region" description="Basic residues" evidence="6">
    <location>
        <begin position="1071"/>
        <end position="1086"/>
    </location>
</feature>
<dbReference type="EMBL" id="JAAWVQ010054970">
    <property type="protein sequence ID" value="MBN3275923.1"/>
    <property type="molecule type" value="Genomic_DNA"/>
</dbReference>
<dbReference type="InterPro" id="IPR011598">
    <property type="entry name" value="bHLH_dom"/>
</dbReference>
<feature type="region of interest" description="Disordered" evidence="6">
    <location>
        <begin position="911"/>
        <end position="933"/>
    </location>
</feature>
<dbReference type="PROSITE" id="PS50112">
    <property type="entry name" value="PAS"/>
    <property type="match status" value="2"/>
</dbReference>
<feature type="non-terminal residue" evidence="9">
    <location>
        <position position="1"/>
    </location>
</feature>
<feature type="region of interest" description="Disordered" evidence="6">
    <location>
        <begin position="1066"/>
        <end position="1092"/>
    </location>
</feature>
<evidence type="ECO:0000256" key="2">
    <source>
        <dbReference type="ARBA" id="ARBA00023015"/>
    </source>
</evidence>
<feature type="region of interest" description="Disordered" evidence="6">
    <location>
        <begin position="339"/>
        <end position="358"/>
    </location>
</feature>
<dbReference type="SUPFAM" id="SSF55785">
    <property type="entry name" value="PYP-like sensor domain (PAS domain)"/>
    <property type="match status" value="2"/>
</dbReference>
<keyword evidence="4" id="KW-0804">Transcription</keyword>
<protein>
    <submittedName>
        <fullName evidence="9">NPAS4 protein</fullName>
    </submittedName>
</protein>
<dbReference type="InterPro" id="IPR035965">
    <property type="entry name" value="PAS-like_dom_sf"/>
</dbReference>
<organism evidence="9 10">
    <name type="scientific">Polyodon spathula</name>
    <name type="common">North American paddlefish</name>
    <name type="synonym">Squalus spathula</name>
    <dbReference type="NCBI Taxonomy" id="7913"/>
    <lineage>
        <taxon>Eukaryota</taxon>
        <taxon>Metazoa</taxon>
        <taxon>Chordata</taxon>
        <taxon>Craniata</taxon>
        <taxon>Vertebrata</taxon>
        <taxon>Euteleostomi</taxon>
        <taxon>Actinopterygii</taxon>
        <taxon>Chondrostei</taxon>
        <taxon>Acipenseriformes</taxon>
        <taxon>Polyodontidae</taxon>
        <taxon>Polyodon</taxon>
    </lineage>
</organism>
<evidence type="ECO:0000256" key="4">
    <source>
        <dbReference type="ARBA" id="ARBA00023163"/>
    </source>
</evidence>
<accession>A0ABS2XPG3</accession>